<dbReference type="Gene3D" id="1.10.10.1130">
    <property type="entry name" value="Uncharacterised protein PF10982, DUF2789"/>
    <property type="match status" value="1"/>
</dbReference>
<keyword evidence="2" id="KW-1185">Reference proteome</keyword>
<comment type="caution">
    <text evidence="1">The sequence shown here is derived from an EMBL/GenBank/DDBJ whole genome shotgun (WGS) entry which is preliminary data.</text>
</comment>
<sequence>MDTTENDLSHLFQQLGLAHSQHDINEFVSRNKLAKHTLLVDAQCWNAGQRAFIKEALMEDAQWSEVIDQLDVMMRG</sequence>
<evidence type="ECO:0000313" key="1">
    <source>
        <dbReference type="EMBL" id="GGQ34574.1"/>
    </source>
</evidence>
<accession>A0ABQ2RMD9</accession>
<name>A0ABQ2RMD9_9GAMM</name>
<dbReference type="EMBL" id="BMQX01000044">
    <property type="protein sequence ID" value="GGQ34574.1"/>
    <property type="molecule type" value="Genomic_DNA"/>
</dbReference>
<gene>
    <name evidence="1" type="ORF">GCM10009411_37450</name>
</gene>
<organism evidence="1 2">
    <name type="scientific">Shewanella litoralis</name>
    <dbReference type="NCBI Taxonomy" id="2282700"/>
    <lineage>
        <taxon>Bacteria</taxon>
        <taxon>Pseudomonadati</taxon>
        <taxon>Pseudomonadota</taxon>
        <taxon>Gammaproteobacteria</taxon>
        <taxon>Alteromonadales</taxon>
        <taxon>Shewanellaceae</taxon>
        <taxon>Shewanella</taxon>
    </lineage>
</organism>
<dbReference type="InterPro" id="IPR038086">
    <property type="entry name" value="DUF2789_sf"/>
</dbReference>
<evidence type="ECO:0000313" key="2">
    <source>
        <dbReference type="Proteomes" id="UP000619118"/>
    </source>
</evidence>
<dbReference type="InterPro" id="IPR021250">
    <property type="entry name" value="DUF2789"/>
</dbReference>
<reference evidence="2" key="1">
    <citation type="journal article" date="2019" name="Int. J. Syst. Evol. Microbiol.">
        <title>The Global Catalogue of Microorganisms (GCM) 10K type strain sequencing project: providing services to taxonomists for standard genome sequencing and annotation.</title>
        <authorList>
            <consortium name="The Broad Institute Genomics Platform"/>
            <consortium name="The Broad Institute Genome Sequencing Center for Infectious Disease"/>
            <person name="Wu L."/>
            <person name="Ma J."/>
        </authorList>
    </citation>
    <scope>NUCLEOTIDE SEQUENCE [LARGE SCALE GENOMIC DNA]</scope>
    <source>
        <strain evidence="2">JCM 32306</strain>
    </source>
</reference>
<proteinExistence type="predicted"/>
<dbReference type="Proteomes" id="UP000619118">
    <property type="component" value="Unassembled WGS sequence"/>
</dbReference>
<protein>
    <submittedName>
        <fullName evidence="1">DUF2789 domain-containing protein</fullName>
    </submittedName>
</protein>
<dbReference type="Pfam" id="PF10982">
    <property type="entry name" value="DUF2789"/>
    <property type="match status" value="1"/>
</dbReference>
<dbReference type="RefSeq" id="WP_160056683.1">
    <property type="nucleotide sequence ID" value="NZ_BMQX01000044.1"/>
</dbReference>